<dbReference type="EMBL" id="JBBHLL010000042">
    <property type="protein sequence ID" value="KAK7825089.1"/>
    <property type="molecule type" value="Genomic_DNA"/>
</dbReference>
<evidence type="ECO:0000313" key="1">
    <source>
        <dbReference type="EMBL" id="KAK7825089.1"/>
    </source>
</evidence>
<name>A0AAW0JFT6_MYOGA</name>
<dbReference type="Proteomes" id="UP001488838">
    <property type="component" value="Unassembled WGS sequence"/>
</dbReference>
<proteinExistence type="predicted"/>
<dbReference type="AlphaFoldDB" id="A0AAW0JFT6"/>
<comment type="caution">
    <text evidence="1">The sequence shown here is derived from an EMBL/GenBank/DDBJ whole genome shotgun (WGS) entry which is preliminary data.</text>
</comment>
<protein>
    <submittedName>
        <fullName evidence="1">Uncharacterized protein</fullName>
    </submittedName>
</protein>
<organism evidence="1 2">
    <name type="scientific">Myodes glareolus</name>
    <name type="common">Bank vole</name>
    <name type="synonym">Clethrionomys glareolus</name>
    <dbReference type="NCBI Taxonomy" id="447135"/>
    <lineage>
        <taxon>Eukaryota</taxon>
        <taxon>Metazoa</taxon>
        <taxon>Chordata</taxon>
        <taxon>Craniata</taxon>
        <taxon>Vertebrata</taxon>
        <taxon>Euteleostomi</taxon>
        <taxon>Mammalia</taxon>
        <taxon>Eutheria</taxon>
        <taxon>Euarchontoglires</taxon>
        <taxon>Glires</taxon>
        <taxon>Rodentia</taxon>
        <taxon>Myomorpha</taxon>
        <taxon>Muroidea</taxon>
        <taxon>Cricetidae</taxon>
        <taxon>Arvicolinae</taxon>
        <taxon>Myodes</taxon>
    </lineage>
</organism>
<accession>A0AAW0JFT6</accession>
<gene>
    <name evidence="1" type="ORF">U0070_014846</name>
</gene>
<keyword evidence="2" id="KW-1185">Reference proteome</keyword>
<reference evidence="1 2" key="1">
    <citation type="journal article" date="2023" name="bioRxiv">
        <title>Conserved and derived expression patterns and positive selection on dental genes reveal complex evolutionary context of ever-growing rodent molars.</title>
        <authorList>
            <person name="Calamari Z.T."/>
            <person name="Song A."/>
            <person name="Cohen E."/>
            <person name="Akter M."/>
            <person name="Roy R.D."/>
            <person name="Hallikas O."/>
            <person name="Christensen M.M."/>
            <person name="Li P."/>
            <person name="Marangoni P."/>
            <person name="Jernvall J."/>
            <person name="Klein O.D."/>
        </authorList>
    </citation>
    <scope>NUCLEOTIDE SEQUENCE [LARGE SCALE GENOMIC DNA]</scope>
    <source>
        <strain evidence="1">V071</strain>
    </source>
</reference>
<feature type="non-terminal residue" evidence="1">
    <location>
        <position position="1"/>
    </location>
</feature>
<evidence type="ECO:0000313" key="2">
    <source>
        <dbReference type="Proteomes" id="UP001488838"/>
    </source>
</evidence>
<feature type="non-terminal residue" evidence="1">
    <location>
        <position position="464"/>
    </location>
</feature>
<sequence length="464" mass="51012">NFLCYIEEVLSLFLDNDKDCKDCAVVVVSLGHWGRQRKAGAKRACGQCLWLGTTPKSAETMRFLLAIPAPKRKRLSHFADALPSMRCSFLSLIMSPAGKELTNPTWHTEVNVFHGFWRHGAAHSSSVITDLTWNWFHKKLPAYGNCSQAMPDVAHHRLESIPEEVLEAVGPRESLFQAPKRAMRKMNMISSVIPTMLYYKTTEKTGYEHHRKGPEISATAYIPMKHLKLYNCQVMQGIQTSDLNSASDPRHYPSSSLLLWSHSLSSQQLYSCLLPCSTPIANSSSTVSRIKHFEQMGNINDSDIDGSCRWSGRRDRGDILFGAAGRPEPRVSKRGHRAEAIAPCRVASAFGWKEPRPQTQARWSHSPSRASSSPSPCCSWPCASSPNAPGKLQCCHGHACAGSRPHNLVGTRVPSGWRVQADLAPGASGCPNKGSACNSPRIHAQITAVLSNLTCCAAQSRASQ</sequence>